<name>A0A937R9L9_9ACTN</name>
<organism evidence="2 3">
    <name type="scientific">Frankia nepalensis</name>
    <dbReference type="NCBI Taxonomy" id="1836974"/>
    <lineage>
        <taxon>Bacteria</taxon>
        <taxon>Bacillati</taxon>
        <taxon>Actinomycetota</taxon>
        <taxon>Actinomycetes</taxon>
        <taxon>Frankiales</taxon>
        <taxon>Frankiaceae</taxon>
        <taxon>Frankia</taxon>
    </lineage>
</organism>
<dbReference type="InterPro" id="IPR034660">
    <property type="entry name" value="DinB/YfiT-like"/>
</dbReference>
<feature type="domain" description="Mycothiol-dependent maleylpyruvate isomerase metal-binding" evidence="1">
    <location>
        <begin position="23"/>
        <end position="103"/>
    </location>
</feature>
<gene>
    <name evidence="2" type="ORF">I7412_13800</name>
</gene>
<protein>
    <submittedName>
        <fullName evidence="2">Maleylpyruvate isomerase family mycothiol-dependent enzyme</fullName>
    </submittedName>
</protein>
<evidence type="ECO:0000259" key="1">
    <source>
        <dbReference type="Pfam" id="PF11716"/>
    </source>
</evidence>
<dbReference type="Proteomes" id="UP000604475">
    <property type="component" value="Unassembled WGS sequence"/>
</dbReference>
<dbReference type="Gene3D" id="1.20.120.450">
    <property type="entry name" value="dinb family like domain"/>
    <property type="match status" value="1"/>
</dbReference>
<proteinExistence type="predicted"/>
<reference evidence="2" key="1">
    <citation type="submission" date="2020-12" db="EMBL/GenBank/DDBJ databases">
        <title>Genomic characterization of non-nitrogen-fixing Frankia strains.</title>
        <authorList>
            <person name="Carlos-Shanley C."/>
            <person name="Guerra T."/>
            <person name="Hahn D."/>
        </authorList>
    </citation>
    <scope>NUCLEOTIDE SEQUENCE</scope>
    <source>
        <strain evidence="2">CN6</strain>
    </source>
</reference>
<dbReference type="GO" id="GO:0016853">
    <property type="term" value="F:isomerase activity"/>
    <property type="evidence" value="ECO:0007669"/>
    <property type="project" value="UniProtKB-KW"/>
</dbReference>
<dbReference type="EMBL" id="JAEACQ010000176">
    <property type="protein sequence ID" value="MBL7628203.1"/>
    <property type="molecule type" value="Genomic_DNA"/>
</dbReference>
<evidence type="ECO:0000313" key="2">
    <source>
        <dbReference type="EMBL" id="MBL7628203.1"/>
    </source>
</evidence>
<keyword evidence="3" id="KW-1185">Reference proteome</keyword>
<dbReference type="AlphaFoldDB" id="A0A937R9L9"/>
<dbReference type="GO" id="GO:0046872">
    <property type="term" value="F:metal ion binding"/>
    <property type="evidence" value="ECO:0007669"/>
    <property type="project" value="InterPro"/>
</dbReference>
<keyword evidence="2" id="KW-0413">Isomerase</keyword>
<dbReference type="Pfam" id="PF11716">
    <property type="entry name" value="MDMPI_N"/>
    <property type="match status" value="1"/>
</dbReference>
<dbReference type="InterPro" id="IPR024344">
    <property type="entry name" value="MDMPI_metal-binding"/>
</dbReference>
<dbReference type="SUPFAM" id="SSF109854">
    <property type="entry name" value="DinB/YfiT-like putative metalloenzymes"/>
    <property type="match status" value="1"/>
</dbReference>
<dbReference type="NCBIfam" id="TIGR03083">
    <property type="entry name" value="maleylpyruvate isomerase family mycothiol-dependent enzyme"/>
    <property type="match status" value="1"/>
</dbReference>
<evidence type="ECO:0000313" key="3">
    <source>
        <dbReference type="Proteomes" id="UP000604475"/>
    </source>
</evidence>
<dbReference type="InterPro" id="IPR017517">
    <property type="entry name" value="Maleyloyr_isom"/>
</dbReference>
<sequence length="203" mass="22025">MRNPVMTTDDVGLQPLVARSYLALADVLDPLSDDRWDTPSLCAGWRVREVVAHLTMAARYSERAFLAELRACDFDFSRLSDLIAGRDARLPTAELVANLRREVMHRWTPPDGGHRGALSHVVIHGLDITVPLGVPRLAADEAMVVVLDSLGAEGGARHFGVDLAGRRLEATDLDWSFGAGQPLRGPAEDLVLLLAGRSPMADS</sequence>
<comment type="caution">
    <text evidence="2">The sequence shown here is derived from an EMBL/GenBank/DDBJ whole genome shotgun (WGS) entry which is preliminary data.</text>
</comment>
<accession>A0A937R9L9</accession>